<dbReference type="InterPro" id="IPR000515">
    <property type="entry name" value="MetI-like"/>
</dbReference>
<evidence type="ECO:0000256" key="3">
    <source>
        <dbReference type="ARBA" id="ARBA00022475"/>
    </source>
</evidence>
<protein>
    <submittedName>
        <fullName evidence="9">ABC transporter permease</fullName>
    </submittedName>
</protein>
<dbReference type="EMBL" id="RCUY01000001">
    <property type="protein sequence ID" value="RLP84595.1"/>
    <property type="molecule type" value="Genomic_DNA"/>
</dbReference>
<dbReference type="OrthoDB" id="147639at2"/>
<feature type="domain" description="ABC transmembrane type-1" evidence="8">
    <location>
        <begin position="98"/>
        <end position="317"/>
    </location>
</feature>
<evidence type="ECO:0000256" key="6">
    <source>
        <dbReference type="ARBA" id="ARBA00023136"/>
    </source>
</evidence>
<dbReference type="PANTHER" id="PTHR30465:SF0">
    <property type="entry name" value="OLIGOPEPTIDE TRANSPORT SYSTEM PERMEASE PROTEIN APPB"/>
    <property type="match status" value="1"/>
</dbReference>
<feature type="transmembrane region" description="Helical" evidence="7">
    <location>
        <begin position="137"/>
        <end position="161"/>
    </location>
</feature>
<dbReference type="CDD" id="cd06261">
    <property type="entry name" value="TM_PBP2"/>
    <property type="match status" value="1"/>
</dbReference>
<feature type="transmembrane region" description="Helical" evidence="7">
    <location>
        <begin position="255"/>
        <end position="274"/>
    </location>
</feature>
<dbReference type="Pfam" id="PF00528">
    <property type="entry name" value="BPD_transp_1"/>
    <property type="match status" value="1"/>
</dbReference>
<proteinExistence type="inferred from homology"/>
<dbReference type="SUPFAM" id="SSF161098">
    <property type="entry name" value="MetI-like"/>
    <property type="match status" value="1"/>
</dbReference>
<keyword evidence="2 7" id="KW-0813">Transport</keyword>
<dbReference type="AlphaFoldDB" id="A0A3L7AM49"/>
<dbReference type="PANTHER" id="PTHR30465">
    <property type="entry name" value="INNER MEMBRANE ABC TRANSPORTER"/>
    <property type="match status" value="1"/>
</dbReference>
<keyword evidence="4 7" id="KW-0812">Transmembrane</keyword>
<evidence type="ECO:0000256" key="4">
    <source>
        <dbReference type="ARBA" id="ARBA00022692"/>
    </source>
</evidence>
<feature type="transmembrane region" description="Helical" evidence="7">
    <location>
        <begin position="104"/>
        <end position="125"/>
    </location>
</feature>
<keyword evidence="3" id="KW-1003">Cell membrane</keyword>
<dbReference type="GO" id="GO:0055085">
    <property type="term" value="P:transmembrane transport"/>
    <property type="evidence" value="ECO:0007669"/>
    <property type="project" value="InterPro"/>
</dbReference>
<organism evidence="9 11">
    <name type="scientific">Mycetocola lacteus</name>
    <dbReference type="NCBI Taxonomy" id="76637"/>
    <lineage>
        <taxon>Bacteria</taxon>
        <taxon>Bacillati</taxon>
        <taxon>Actinomycetota</taxon>
        <taxon>Actinomycetes</taxon>
        <taxon>Micrococcales</taxon>
        <taxon>Microbacteriaceae</taxon>
        <taxon>Mycetocola</taxon>
    </lineage>
</organism>
<reference evidence="9 11" key="1">
    <citation type="submission" date="2018-10" db="EMBL/GenBank/DDBJ databases">
        <authorList>
            <person name="Li J."/>
        </authorList>
    </citation>
    <scope>NUCLEOTIDE SEQUENCE [LARGE SCALE GENOMIC DNA]</scope>
    <source>
        <strain evidence="9 11">JCM 11654</strain>
    </source>
</reference>
<dbReference type="Proteomes" id="UP000269438">
    <property type="component" value="Unassembled WGS sequence"/>
</dbReference>
<dbReference type="PROSITE" id="PS50928">
    <property type="entry name" value="ABC_TM1"/>
    <property type="match status" value="1"/>
</dbReference>
<keyword evidence="6 7" id="KW-0472">Membrane</keyword>
<evidence type="ECO:0000256" key="1">
    <source>
        <dbReference type="ARBA" id="ARBA00004651"/>
    </source>
</evidence>
<evidence type="ECO:0000256" key="2">
    <source>
        <dbReference type="ARBA" id="ARBA00022448"/>
    </source>
</evidence>
<gene>
    <name evidence="10" type="ORF">D9V34_00935</name>
    <name evidence="9" type="ORF">D9V34_13230</name>
</gene>
<feature type="transmembrane region" description="Helical" evidence="7">
    <location>
        <begin position="191"/>
        <end position="209"/>
    </location>
</feature>
<dbReference type="GO" id="GO:0005886">
    <property type="term" value="C:plasma membrane"/>
    <property type="evidence" value="ECO:0007669"/>
    <property type="project" value="UniProtKB-SubCell"/>
</dbReference>
<comment type="similarity">
    <text evidence="7">Belongs to the binding-protein-dependent transport system permease family.</text>
</comment>
<evidence type="ECO:0000256" key="7">
    <source>
        <dbReference type="RuleBase" id="RU363032"/>
    </source>
</evidence>
<evidence type="ECO:0000313" key="11">
    <source>
        <dbReference type="Proteomes" id="UP000269438"/>
    </source>
</evidence>
<comment type="caution">
    <text evidence="9">The sequence shown here is derived from an EMBL/GenBank/DDBJ whole genome shotgun (WGS) entry which is preliminary data.</text>
</comment>
<dbReference type="Gene3D" id="1.10.3720.10">
    <property type="entry name" value="MetI-like"/>
    <property type="match status" value="1"/>
</dbReference>
<dbReference type="EMBL" id="RCUY01000011">
    <property type="protein sequence ID" value="RLP80810.1"/>
    <property type="molecule type" value="Genomic_DNA"/>
</dbReference>
<keyword evidence="5 7" id="KW-1133">Transmembrane helix</keyword>
<evidence type="ECO:0000259" key="8">
    <source>
        <dbReference type="PROSITE" id="PS50928"/>
    </source>
</evidence>
<comment type="subcellular location">
    <subcellularLocation>
        <location evidence="1 7">Cell membrane</location>
        <topology evidence="1 7">Multi-pass membrane protein</topology>
    </subcellularLocation>
</comment>
<evidence type="ECO:0000313" key="10">
    <source>
        <dbReference type="EMBL" id="RLP84595.1"/>
    </source>
</evidence>
<name>A0A3L7AM49_9MICO</name>
<dbReference type="InterPro" id="IPR035906">
    <property type="entry name" value="MetI-like_sf"/>
</dbReference>
<keyword evidence="11" id="KW-1185">Reference proteome</keyword>
<evidence type="ECO:0000256" key="5">
    <source>
        <dbReference type="ARBA" id="ARBA00022989"/>
    </source>
</evidence>
<evidence type="ECO:0000313" key="9">
    <source>
        <dbReference type="EMBL" id="RLP80810.1"/>
    </source>
</evidence>
<feature type="transmembrane region" description="Helical" evidence="7">
    <location>
        <begin position="9"/>
        <end position="31"/>
    </location>
</feature>
<sequence length="328" mass="34265">MLGFLARRLGINTVLVVLATALSYVVASLVMDPGARFRLQTPPLGPDAIAAKLAAIGADPREPVLSRLGAWARGILWEGNLGRGLAGENITQEIAGRAGTSLRLLVIGSLLAAIVGIGLGVWGAVRQYRLSDQVVGILSYVVFATPTFVLAILLMIAATALNSALGFQFLEFTGEGGEAGQTGLALLGDRIGHLVLPTLVLVLIGAAGYSRVQRSAMLDVLSAEYIRTARAKGLRRTQAIWRHGVRVAIIPMSTFLAYSLGTLIAGSAAIEIVFSWNGVGRYLVSSIGQGDINAIAGGTAFVSVVLLIAASLSDVLFGLLDPRVRGAR</sequence>
<feature type="transmembrane region" description="Helical" evidence="7">
    <location>
        <begin position="294"/>
        <end position="320"/>
    </location>
</feature>
<accession>A0A3L7AM49</accession>